<organism evidence="1">
    <name type="scientific">Brassica cretica</name>
    <name type="common">Mustard</name>
    <dbReference type="NCBI Taxonomy" id="69181"/>
    <lineage>
        <taxon>Eukaryota</taxon>
        <taxon>Viridiplantae</taxon>
        <taxon>Streptophyta</taxon>
        <taxon>Embryophyta</taxon>
        <taxon>Tracheophyta</taxon>
        <taxon>Spermatophyta</taxon>
        <taxon>Magnoliopsida</taxon>
        <taxon>eudicotyledons</taxon>
        <taxon>Gunneridae</taxon>
        <taxon>Pentapetalae</taxon>
        <taxon>rosids</taxon>
        <taxon>malvids</taxon>
        <taxon>Brassicales</taxon>
        <taxon>Brassicaceae</taxon>
        <taxon>Brassiceae</taxon>
        <taxon>Brassica</taxon>
    </lineage>
</organism>
<accession>A0A8S9M6L6</accession>
<dbReference type="EMBL" id="QGKY02000089">
    <property type="protein sequence ID" value="KAF2613668.1"/>
    <property type="molecule type" value="Genomic_DNA"/>
</dbReference>
<sequence>MHGLMSYRRFGRARSLRSDRAERTLGRYVATELGSSSVATDRAELTLGRYVATKLRFEFGRNVANARSLRSERSVATWRRSGTNVRSLCSDIFRALIRCLVFPPQIFFIEGSMEREEAVCPPEACPPFIAPPKGWVKCEIGIEWSKGSSYTGAAWIVRNDVGRVLQHSRRALSAVPTLLETKLQVSLWAVESMRSLRYQKVSFSSTFDDLFEAVVKPWLWPALQYEASDLRKELQVFVQWELKGEALASVRCASFIAQSVLNLGLTQSYVDSGHLRWLDKFFVNERSISCQLE</sequence>
<proteinExistence type="predicted"/>
<name>A0A8S9M6L6_BRACR</name>
<evidence type="ECO:0000313" key="1">
    <source>
        <dbReference type="EMBL" id="KAF2613668.1"/>
    </source>
</evidence>
<protein>
    <recommendedName>
        <fullName evidence="2">RNase H type-1 domain-containing protein</fullName>
    </recommendedName>
</protein>
<gene>
    <name evidence="1" type="ORF">F2Q70_00010908</name>
</gene>
<dbReference type="AlphaFoldDB" id="A0A8S9M6L6"/>
<comment type="caution">
    <text evidence="1">The sequence shown here is derived from an EMBL/GenBank/DDBJ whole genome shotgun (WGS) entry which is preliminary data.</text>
</comment>
<reference evidence="1" key="1">
    <citation type="submission" date="2019-12" db="EMBL/GenBank/DDBJ databases">
        <title>Genome sequencing and annotation of Brassica cretica.</title>
        <authorList>
            <person name="Studholme D.J."/>
            <person name="Sarris P.F."/>
        </authorList>
    </citation>
    <scope>NUCLEOTIDE SEQUENCE</scope>
    <source>
        <strain evidence="1">PFS-102/07</strain>
        <tissue evidence="1">Leaf</tissue>
    </source>
</reference>
<evidence type="ECO:0008006" key="2">
    <source>
        <dbReference type="Google" id="ProtNLM"/>
    </source>
</evidence>